<protein>
    <submittedName>
        <fullName evidence="1">Phage tail protein</fullName>
    </submittedName>
</protein>
<dbReference type="RefSeq" id="WP_369460491.1">
    <property type="nucleotide sequence ID" value="NZ_JBGBDC010000006.1"/>
</dbReference>
<name>A0ABV4B4U5_9BURK</name>
<evidence type="ECO:0000313" key="2">
    <source>
        <dbReference type="Proteomes" id="UP001562178"/>
    </source>
</evidence>
<accession>A0ABV4B4U5</accession>
<evidence type="ECO:0000313" key="1">
    <source>
        <dbReference type="EMBL" id="MEY2252460.1"/>
    </source>
</evidence>
<comment type="caution">
    <text evidence="1">The sequence shown here is derived from an EMBL/GenBank/DDBJ whole genome shotgun (WGS) entry which is preliminary data.</text>
</comment>
<keyword evidence="2" id="KW-1185">Reference proteome</keyword>
<organism evidence="1 2">
    <name type="scientific">Comamonas sediminis</name>
    <dbReference type="NCBI Taxonomy" id="1783360"/>
    <lineage>
        <taxon>Bacteria</taxon>
        <taxon>Pseudomonadati</taxon>
        <taxon>Pseudomonadota</taxon>
        <taxon>Betaproteobacteria</taxon>
        <taxon>Burkholderiales</taxon>
        <taxon>Comamonadaceae</taxon>
        <taxon>Comamonas</taxon>
    </lineage>
</organism>
<proteinExistence type="predicted"/>
<sequence length="174" mass="19843">MYKLESLGKLLNASLPKQVKANPENLIIQATDGHLDAAYGDSLSFAYVYNAEISVLNWPAKVHVDALMVPLLAWLMVHQSDLLDNPTKRKSALKFWVNPVTADSYDLGIDIPLRESVLVKEDSKHPKRFTTEHLREPCHVSTPCIDEHWELWLKDTKIGEWDIPAPGRIKRFDM</sequence>
<reference evidence="1 2" key="1">
    <citation type="journal article" date="2016" name="Int. J. Syst. Evol. Microbiol.">
        <title>Description of Comamonas sediminis sp. nov., isolated from lagoon sediments.</title>
        <authorList>
            <person name="Subhash Y."/>
            <person name="Bang J.J."/>
            <person name="You T.H."/>
            <person name="Lee S.S."/>
        </authorList>
    </citation>
    <scope>NUCLEOTIDE SEQUENCE [LARGE SCALE GENOMIC DNA]</scope>
    <source>
        <strain evidence="1 2">JCM 31169</strain>
    </source>
</reference>
<dbReference type="InterPro" id="IPR009678">
    <property type="entry name" value="Phage_tail_completion_R"/>
</dbReference>
<dbReference type="Proteomes" id="UP001562178">
    <property type="component" value="Unassembled WGS sequence"/>
</dbReference>
<dbReference type="EMBL" id="JBGBDC010000006">
    <property type="protein sequence ID" value="MEY2252460.1"/>
    <property type="molecule type" value="Genomic_DNA"/>
</dbReference>
<gene>
    <name evidence="1" type="ORF">AB7A72_15690</name>
</gene>
<dbReference type="Pfam" id="PF06891">
    <property type="entry name" value="P2_Phage_GpR"/>
    <property type="match status" value="1"/>
</dbReference>